<dbReference type="Gene3D" id="1.20.5.170">
    <property type="match status" value="1"/>
</dbReference>
<dbReference type="InterPro" id="IPR046347">
    <property type="entry name" value="bZIP_sf"/>
</dbReference>
<name>A0A8S4G946_PLUXY</name>
<evidence type="ECO:0000256" key="5">
    <source>
        <dbReference type="ARBA" id="ARBA00023242"/>
    </source>
</evidence>
<evidence type="ECO:0000259" key="8">
    <source>
        <dbReference type="PROSITE" id="PS50217"/>
    </source>
</evidence>
<dbReference type="InterPro" id="IPR040223">
    <property type="entry name" value="PAR_bZIP"/>
</dbReference>
<keyword evidence="3" id="KW-0238">DNA-binding</keyword>
<feature type="domain" description="BZIP" evidence="8">
    <location>
        <begin position="149"/>
        <end position="196"/>
    </location>
</feature>
<dbReference type="PROSITE" id="PS50217">
    <property type="entry name" value="BZIP"/>
    <property type="match status" value="1"/>
</dbReference>
<proteinExistence type="predicted"/>
<dbReference type="GO" id="GO:0000981">
    <property type="term" value="F:DNA-binding transcription factor activity, RNA polymerase II-specific"/>
    <property type="evidence" value="ECO:0007669"/>
    <property type="project" value="TreeGrafter"/>
</dbReference>
<dbReference type="InterPro" id="IPR004827">
    <property type="entry name" value="bZIP"/>
</dbReference>
<evidence type="ECO:0000256" key="3">
    <source>
        <dbReference type="ARBA" id="ARBA00023125"/>
    </source>
</evidence>
<organism evidence="9 10">
    <name type="scientific">Plutella xylostella</name>
    <name type="common">Diamondback moth</name>
    <name type="synonym">Plutella maculipennis</name>
    <dbReference type="NCBI Taxonomy" id="51655"/>
    <lineage>
        <taxon>Eukaryota</taxon>
        <taxon>Metazoa</taxon>
        <taxon>Ecdysozoa</taxon>
        <taxon>Arthropoda</taxon>
        <taxon>Hexapoda</taxon>
        <taxon>Insecta</taxon>
        <taxon>Pterygota</taxon>
        <taxon>Neoptera</taxon>
        <taxon>Endopterygota</taxon>
        <taxon>Lepidoptera</taxon>
        <taxon>Glossata</taxon>
        <taxon>Ditrysia</taxon>
        <taxon>Yponomeutoidea</taxon>
        <taxon>Plutellidae</taxon>
        <taxon>Plutella</taxon>
    </lineage>
</organism>
<evidence type="ECO:0000256" key="6">
    <source>
        <dbReference type="SAM" id="Coils"/>
    </source>
</evidence>
<dbReference type="Pfam" id="PF07716">
    <property type="entry name" value="bZIP_2"/>
    <property type="match status" value="1"/>
</dbReference>
<dbReference type="SUPFAM" id="SSF57959">
    <property type="entry name" value="Leucine zipper domain"/>
    <property type="match status" value="1"/>
</dbReference>
<comment type="subcellular location">
    <subcellularLocation>
        <location evidence="1">Nucleus</location>
    </subcellularLocation>
</comment>
<dbReference type="CDD" id="cd14695">
    <property type="entry name" value="bZIP_HLF"/>
    <property type="match status" value="1"/>
</dbReference>
<dbReference type="AlphaFoldDB" id="A0A8S4G946"/>
<evidence type="ECO:0000313" key="9">
    <source>
        <dbReference type="EMBL" id="CAG9135458.1"/>
    </source>
</evidence>
<feature type="region of interest" description="Disordered" evidence="7">
    <location>
        <begin position="60"/>
        <end position="80"/>
    </location>
</feature>
<feature type="compositionally biased region" description="Low complexity" evidence="7">
    <location>
        <begin position="64"/>
        <end position="80"/>
    </location>
</feature>
<dbReference type="Proteomes" id="UP000653454">
    <property type="component" value="Unassembled WGS sequence"/>
</dbReference>
<dbReference type="GO" id="GO:0005634">
    <property type="term" value="C:nucleus"/>
    <property type="evidence" value="ECO:0007669"/>
    <property type="project" value="UniProtKB-SubCell"/>
</dbReference>
<protein>
    <submittedName>
        <fullName evidence="9">(diamondback moth) hypothetical protein</fullName>
    </submittedName>
</protein>
<dbReference type="PANTHER" id="PTHR11988:SF27">
    <property type="entry name" value="GH27708P"/>
    <property type="match status" value="1"/>
</dbReference>
<keyword evidence="2" id="KW-0805">Transcription regulation</keyword>
<sequence length="213" mass="23638">MSLWTPYDPEQVLDLSKAAVPVKIEPDLPPSPAAAYPAQYQQYYASSPLVSPDSVYHSQQSLYSDCSPPASSPDSSCDRVSSASRLQRPFKAVTAALPELGASVDPDPQYAAFRAAMLEAMRARNGGSLTVSNPRMRRSVHRSSDTGEDAEYFERRARNNAAAKRSRDLRKQKEDELAIRVAYLERQNARLREELAAAVSRPCPRCLARFTPY</sequence>
<keyword evidence="5" id="KW-0539">Nucleus</keyword>
<keyword evidence="10" id="KW-1185">Reference proteome</keyword>
<dbReference type="EMBL" id="CAJHNJ030000104">
    <property type="protein sequence ID" value="CAG9135458.1"/>
    <property type="molecule type" value="Genomic_DNA"/>
</dbReference>
<dbReference type="GO" id="GO:0000978">
    <property type="term" value="F:RNA polymerase II cis-regulatory region sequence-specific DNA binding"/>
    <property type="evidence" value="ECO:0007669"/>
    <property type="project" value="TreeGrafter"/>
</dbReference>
<dbReference type="PANTHER" id="PTHR11988">
    <property type="entry name" value="THYROTROPH EMBRYONIC FACTOR RELATED"/>
    <property type="match status" value="1"/>
</dbReference>
<evidence type="ECO:0000256" key="1">
    <source>
        <dbReference type="ARBA" id="ARBA00004123"/>
    </source>
</evidence>
<evidence type="ECO:0000256" key="4">
    <source>
        <dbReference type="ARBA" id="ARBA00023163"/>
    </source>
</evidence>
<gene>
    <name evidence="9" type="ORF">PLXY2_LOCUS13719</name>
</gene>
<evidence type="ECO:0000256" key="2">
    <source>
        <dbReference type="ARBA" id="ARBA00023015"/>
    </source>
</evidence>
<feature type="coiled-coil region" evidence="6">
    <location>
        <begin position="174"/>
        <end position="201"/>
    </location>
</feature>
<reference evidence="9" key="1">
    <citation type="submission" date="2020-11" db="EMBL/GenBank/DDBJ databases">
        <authorList>
            <person name="Whiteford S."/>
        </authorList>
    </citation>
    <scope>NUCLEOTIDE SEQUENCE</scope>
</reference>
<feature type="region of interest" description="Disordered" evidence="7">
    <location>
        <begin position="128"/>
        <end position="149"/>
    </location>
</feature>
<keyword evidence="4" id="KW-0804">Transcription</keyword>
<dbReference type="SMART" id="SM00338">
    <property type="entry name" value="BRLZ"/>
    <property type="match status" value="1"/>
</dbReference>
<evidence type="ECO:0000313" key="10">
    <source>
        <dbReference type="Proteomes" id="UP000653454"/>
    </source>
</evidence>
<evidence type="ECO:0000256" key="7">
    <source>
        <dbReference type="SAM" id="MobiDB-lite"/>
    </source>
</evidence>
<keyword evidence="6" id="KW-0175">Coiled coil</keyword>
<comment type="caution">
    <text evidence="9">The sequence shown here is derived from an EMBL/GenBank/DDBJ whole genome shotgun (WGS) entry which is preliminary data.</text>
</comment>
<accession>A0A8S4G946</accession>